<dbReference type="SUPFAM" id="SSF53067">
    <property type="entry name" value="Actin-like ATPase domain"/>
    <property type="match status" value="2"/>
</dbReference>
<dbReference type="STRING" id="70415.A0A5S6QGA7"/>
<dbReference type="Proteomes" id="UP000046395">
    <property type="component" value="Unassembled WGS sequence"/>
</dbReference>
<evidence type="ECO:0000256" key="1">
    <source>
        <dbReference type="RuleBase" id="RU000487"/>
    </source>
</evidence>
<dbReference type="InterPro" id="IPR004000">
    <property type="entry name" value="Actin"/>
</dbReference>
<evidence type="ECO:0000313" key="3">
    <source>
        <dbReference type="WBParaSite" id="TMUE_2000006160.1"/>
    </source>
</evidence>
<dbReference type="InterPro" id="IPR043129">
    <property type="entry name" value="ATPase_NBD"/>
</dbReference>
<dbReference type="Gene3D" id="3.90.640.10">
    <property type="entry name" value="Actin, Chain A, domain 4"/>
    <property type="match status" value="2"/>
</dbReference>
<comment type="similarity">
    <text evidence="1">Belongs to the actin family.</text>
</comment>
<protein>
    <submittedName>
        <fullName evidence="3">Actin</fullName>
    </submittedName>
</protein>
<proteinExistence type="inferred from homology"/>
<dbReference type="Gene3D" id="3.30.420.40">
    <property type="match status" value="4"/>
</dbReference>
<dbReference type="Pfam" id="PF00022">
    <property type="entry name" value="Actin"/>
    <property type="match status" value="1"/>
</dbReference>
<reference evidence="3" key="1">
    <citation type="submission" date="2019-12" db="UniProtKB">
        <authorList>
            <consortium name="WormBaseParasite"/>
        </authorList>
    </citation>
    <scope>IDENTIFICATION</scope>
</reference>
<dbReference type="PANTHER" id="PTHR11937">
    <property type="entry name" value="ACTIN"/>
    <property type="match status" value="1"/>
</dbReference>
<organism evidence="2 3">
    <name type="scientific">Trichuris muris</name>
    <name type="common">Mouse whipworm</name>
    <dbReference type="NCBI Taxonomy" id="70415"/>
    <lineage>
        <taxon>Eukaryota</taxon>
        <taxon>Metazoa</taxon>
        <taxon>Ecdysozoa</taxon>
        <taxon>Nematoda</taxon>
        <taxon>Enoplea</taxon>
        <taxon>Dorylaimia</taxon>
        <taxon>Trichinellida</taxon>
        <taxon>Trichuridae</taxon>
        <taxon>Trichuris</taxon>
    </lineage>
</organism>
<dbReference type="WBParaSite" id="TMUE_2000006160.1">
    <property type="protein sequence ID" value="TMUE_2000006160.1"/>
    <property type="gene ID" value="WBGene00293826"/>
</dbReference>
<dbReference type="SMART" id="SM00268">
    <property type="entry name" value="ACTIN"/>
    <property type="match status" value="1"/>
</dbReference>
<keyword evidence="2" id="KW-1185">Reference proteome</keyword>
<evidence type="ECO:0000313" key="2">
    <source>
        <dbReference type="Proteomes" id="UP000046395"/>
    </source>
</evidence>
<dbReference type="AlphaFoldDB" id="A0A5S6QGA7"/>
<accession>A0A5S6QGA7</accession>
<sequence length="414" mass="46707">MMPLIIELGHHSFRAGYGGEVVPEFEMPACLGAVHDSFVPLTSDQQCPPTPRYLAGRDIVRVPRAAMELVSPFDITGNIGDWNLFDKLLEDFYERYFPDLADRNPVLFIESPSWNEKQREKLVELMFENHRVPKLYISNTAVYANAVTTCGMVIDSGAAFTCVSCVKDGYCLRTSISRTTAAGNMLDELCGQFLRARKIPLVERYRIGRTIVVGPEMPPIWSECPDLPVVNDSYRHYMRREIIQEFKKSVVEVSARPLSEMPPKNVDGIEYTFPAGNHHNFGVERYGIAEPLFDPDLLRANKQYDYYCTDIVSAVGSSLLPVDKEHRGDYLRNVVITGGNSVVPGFVERVKSSINAFLQRSQKFEVFTLPSEFRRHSPFIGASFCSCVPNAQNNWMSQSDYKEHGSYAILANVS</sequence>
<name>A0A5S6QGA7_TRIMR</name>